<proteinExistence type="predicted"/>
<evidence type="ECO:0000313" key="1">
    <source>
        <dbReference type="EMBL" id="KAI0511161.1"/>
    </source>
</evidence>
<evidence type="ECO:0000313" key="2">
    <source>
        <dbReference type="Proteomes" id="UP000829196"/>
    </source>
</evidence>
<organism evidence="1 2">
    <name type="scientific">Dendrobium nobile</name>
    <name type="common">Orchid</name>
    <dbReference type="NCBI Taxonomy" id="94219"/>
    <lineage>
        <taxon>Eukaryota</taxon>
        <taxon>Viridiplantae</taxon>
        <taxon>Streptophyta</taxon>
        <taxon>Embryophyta</taxon>
        <taxon>Tracheophyta</taxon>
        <taxon>Spermatophyta</taxon>
        <taxon>Magnoliopsida</taxon>
        <taxon>Liliopsida</taxon>
        <taxon>Asparagales</taxon>
        <taxon>Orchidaceae</taxon>
        <taxon>Epidendroideae</taxon>
        <taxon>Malaxideae</taxon>
        <taxon>Dendrobiinae</taxon>
        <taxon>Dendrobium</taxon>
    </lineage>
</organism>
<comment type="caution">
    <text evidence="1">The sequence shown here is derived from an EMBL/GenBank/DDBJ whole genome shotgun (WGS) entry which is preliminary data.</text>
</comment>
<name>A0A8T3BGV0_DENNO</name>
<accession>A0A8T3BGV0</accession>
<gene>
    <name evidence="1" type="ORF">KFK09_011786</name>
</gene>
<dbReference type="AlphaFoldDB" id="A0A8T3BGV0"/>
<sequence>MGSGIEEGRRWNGQQHKVGKLGKSFEIPTLINFLFRAFHDSFPKVLVIEKEREKEIERSTSYISQELKLIINV</sequence>
<keyword evidence="2" id="KW-1185">Reference proteome</keyword>
<dbReference type="Proteomes" id="UP000829196">
    <property type="component" value="Unassembled WGS sequence"/>
</dbReference>
<reference evidence="1" key="1">
    <citation type="journal article" date="2022" name="Front. Genet.">
        <title>Chromosome-Scale Assembly of the Dendrobium nobile Genome Provides Insights Into the Molecular Mechanism of the Biosynthesis of the Medicinal Active Ingredient of Dendrobium.</title>
        <authorList>
            <person name="Xu Q."/>
            <person name="Niu S.-C."/>
            <person name="Li K.-L."/>
            <person name="Zheng P.-J."/>
            <person name="Zhang X.-J."/>
            <person name="Jia Y."/>
            <person name="Liu Y."/>
            <person name="Niu Y.-X."/>
            <person name="Yu L.-H."/>
            <person name="Chen D.-F."/>
            <person name="Zhang G.-Q."/>
        </authorList>
    </citation>
    <scope>NUCLEOTIDE SEQUENCE</scope>
    <source>
        <tissue evidence="1">Leaf</tissue>
    </source>
</reference>
<dbReference type="EMBL" id="JAGYWB010000009">
    <property type="protein sequence ID" value="KAI0511161.1"/>
    <property type="molecule type" value="Genomic_DNA"/>
</dbReference>
<protein>
    <submittedName>
        <fullName evidence="1">Uncharacterized protein</fullName>
    </submittedName>
</protein>